<feature type="region of interest" description="Disordered" evidence="3">
    <location>
        <begin position="74"/>
        <end position="112"/>
    </location>
</feature>
<feature type="region of interest" description="Disordered" evidence="3">
    <location>
        <begin position="137"/>
        <end position="192"/>
    </location>
</feature>
<dbReference type="SUPFAM" id="SSF47370">
    <property type="entry name" value="Bromodomain"/>
    <property type="match status" value="1"/>
</dbReference>
<feature type="compositionally biased region" description="Pro residues" evidence="3">
    <location>
        <begin position="81"/>
        <end position="96"/>
    </location>
</feature>
<dbReference type="Proteomes" id="UP000789595">
    <property type="component" value="Unassembled WGS sequence"/>
</dbReference>
<evidence type="ECO:0000313" key="5">
    <source>
        <dbReference type="EMBL" id="CAH0369844.1"/>
    </source>
</evidence>
<keyword evidence="6" id="KW-1185">Reference proteome</keyword>
<sequence>RRFCLCLSSHSPAQLPYRVRTTFQPATTRRGRTRPPQRTSRLRSPAKLQAAAFTADTLRKMEVIAPENVMVNAPMQQDAPPSAPPPPDAASAPPLPATAAAQPPSTVVKPPLAPHNVVVDAATKPLAAPQNVVADAATKPQNDGATPRAASTPAPWVDTNSKMQAPSTTRSGARQRKKRRQSFPPSARVTDRARRALDAAWTREVPGLGNPFRTRLTHETCVQLGIPDYISVVGEAVDLTLCRERLANGHYKNDAALQSDVRRIHENALKYHGPASPFTTAADQLVKDFADALSKKAEAPRTARRPPKKKLFSPPKEVQLFSPEAAAPSSSKRRVVFSPQGPEVISLPPTAPGEWVAPDKYQCDGCGREMGAGLRGFEVYATCGACESDFCFGCCDTVEPASG</sequence>
<feature type="region of interest" description="Disordered" evidence="3">
    <location>
        <begin position="296"/>
        <end position="315"/>
    </location>
</feature>
<feature type="compositionally biased region" description="Basic residues" evidence="3">
    <location>
        <begin position="302"/>
        <end position="311"/>
    </location>
</feature>
<evidence type="ECO:0000256" key="3">
    <source>
        <dbReference type="SAM" id="MobiDB-lite"/>
    </source>
</evidence>
<accession>A0A8J2SNS0</accession>
<dbReference type="Pfam" id="PF00439">
    <property type="entry name" value="Bromodomain"/>
    <property type="match status" value="1"/>
</dbReference>
<dbReference type="Gene3D" id="1.20.920.10">
    <property type="entry name" value="Bromodomain-like"/>
    <property type="match status" value="1"/>
</dbReference>
<evidence type="ECO:0000256" key="1">
    <source>
        <dbReference type="ARBA" id="ARBA00023117"/>
    </source>
</evidence>
<reference evidence="5" key="1">
    <citation type="submission" date="2021-11" db="EMBL/GenBank/DDBJ databases">
        <authorList>
            <consortium name="Genoscope - CEA"/>
            <person name="William W."/>
        </authorList>
    </citation>
    <scope>NUCLEOTIDE SEQUENCE</scope>
</reference>
<dbReference type="EMBL" id="CAKKNE010000002">
    <property type="protein sequence ID" value="CAH0369844.1"/>
    <property type="molecule type" value="Genomic_DNA"/>
</dbReference>
<feature type="domain" description="Bromo" evidence="4">
    <location>
        <begin position="204"/>
        <end position="279"/>
    </location>
</feature>
<evidence type="ECO:0000256" key="2">
    <source>
        <dbReference type="PROSITE-ProRule" id="PRU00035"/>
    </source>
</evidence>
<feature type="non-terminal residue" evidence="5">
    <location>
        <position position="1"/>
    </location>
</feature>
<dbReference type="CDD" id="cd04369">
    <property type="entry name" value="Bromodomain"/>
    <property type="match status" value="1"/>
</dbReference>
<proteinExistence type="predicted"/>
<evidence type="ECO:0000259" key="4">
    <source>
        <dbReference type="PROSITE" id="PS50014"/>
    </source>
</evidence>
<comment type="caution">
    <text evidence="5">The sequence shown here is derived from an EMBL/GenBank/DDBJ whole genome shotgun (WGS) entry which is preliminary data.</text>
</comment>
<dbReference type="AlphaFoldDB" id="A0A8J2SNS0"/>
<name>A0A8J2SNS0_9STRA</name>
<evidence type="ECO:0000313" key="6">
    <source>
        <dbReference type="Proteomes" id="UP000789595"/>
    </source>
</evidence>
<dbReference type="PROSITE" id="PS50014">
    <property type="entry name" value="BROMODOMAIN_2"/>
    <property type="match status" value="1"/>
</dbReference>
<dbReference type="InterPro" id="IPR036427">
    <property type="entry name" value="Bromodomain-like_sf"/>
</dbReference>
<dbReference type="SMART" id="SM00297">
    <property type="entry name" value="BROMO"/>
    <property type="match status" value="1"/>
</dbReference>
<dbReference type="InterPro" id="IPR001487">
    <property type="entry name" value="Bromodomain"/>
</dbReference>
<feature type="region of interest" description="Disordered" evidence="3">
    <location>
        <begin position="22"/>
        <end position="47"/>
    </location>
</feature>
<feature type="compositionally biased region" description="Polar residues" evidence="3">
    <location>
        <begin position="158"/>
        <end position="172"/>
    </location>
</feature>
<dbReference type="OrthoDB" id="6017at2759"/>
<gene>
    <name evidence="5" type="ORF">PECAL_2P29870</name>
</gene>
<feature type="non-terminal residue" evidence="5">
    <location>
        <position position="403"/>
    </location>
</feature>
<keyword evidence="1 2" id="KW-0103">Bromodomain</keyword>
<organism evidence="5 6">
    <name type="scientific">Pelagomonas calceolata</name>
    <dbReference type="NCBI Taxonomy" id="35677"/>
    <lineage>
        <taxon>Eukaryota</taxon>
        <taxon>Sar</taxon>
        <taxon>Stramenopiles</taxon>
        <taxon>Ochrophyta</taxon>
        <taxon>Pelagophyceae</taxon>
        <taxon>Pelagomonadales</taxon>
        <taxon>Pelagomonadaceae</taxon>
        <taxon>Pelagomonas</taxon>
    </lineage>
</organism>
<protein>
    <recommendedName>
        <fullName evidence="4">Bromo domain-containing protein</fullName>
    </recommendedName>
</protein>